<gene>
    <name evidence="1" type="ORF">MNBD_DELTA02-1158</name>
</gene>
<proteinExistence type="predicted"/>
<dbReference type="Gene3D" id="2.60.40.4070">
    <property type="match status" value="1"/>
</dbReference>
<protein>
    <recommendedName>
        <fullName evidence="2">FlgD Ig-like domain-containing protein</fullName>
    </recommendedName>
</protein>
<dbReference type="AlphaFoldDB" id="A0A3B0UX36"/>
<organism evidence="1">
    <name type="scientific">hydrothermal vent metagenome</name>
    <dbReference type="NCBI Taxonomy" id="652676"/>
    <lineage>
        <taxon>unclassified sequences</taxon>
        <taxon>metagenomes</taxon>
        <taxon>ecological metagenomes</taxon>
    </lineage>
</organism>
<dbReference type="EMBL" id="UOEZ01000033">
    <property type="protein sequence ID" value="VAW35678.1"/>
    <property type="molecule type" value="Genomic_DNA"/>
</dbReference>
<evidence type="ECO:0008006" key="2">
    <source>
        <dbReference type="Google" id="ProtNLM"/>
    </source>
</evidence>
<reference evidence="1" key="1">
    <citation type="submission" date="2018-06" db="EMBL/GenBank/DDBJ databases">
        <authorList>
            <person name="Zhirakovskaya E."/>
        </authorList>
    </citation>
    <scope>NUCLEOTIDE SEQUENCE</scope>
</reference>
<sequence>MQSRIKHKSLSLVSAKAVSGYGVRWSPFKATALVALALALFFATPAGAELPSVYTSSLSKEEQRFAPTHLADPGDVVSISSLAILPLENLSDNPLAAKLVTDYLKAELKSRGLFDITNAKDVGRFLARRRIRYTGAITRSSVREMGKVLGVDAVLLGTVNYYSIVSGTLIVGVNCRMLSTTDGSIVWAGNITYTGKDFEGVLGLGVVKSINTLASMVVKDLIGNLKDRFFVRDSSYGPFDIERVITYPVMGRSGGKRDINVKFLNLTGEPVMVKALVGAREYELKRVSFGTYEGVIDSPAVEGIHLVDIVAMDSGNNPYAFSAAGKVVVDNTPPVISMNANRTVFSSKKRGFVIFEPKLVSFEEIDEWNVDITDSKGTVVRSDRGYGRMPAKLMWKGDYASQAFVEDGSYTFTLHVKDPAGNAAKVSNIVMVKNSPPAIDVDVDIVEETVLFSFHYSPDEPIDSWKIAIVDRGGNIINMLSGTGKTLPKRFEYPIGKDYDVKKLSFKVEAKDVAGNKFEMTKTIPSLFANKVPFAGLKGVKNVLWDDF</sequence>
<name>A0A3B0UX36_9ZZZZ</name>
<accession>A0A3B0UX36</accession>
<dbReference type="Gene3D" id="3.40.50.10610">
    <property type="entry name" value="ABC-type transport auxiliary lipoprotein component"/>
    <property type="match status" value="1"/>
</dbReference>
<evidence type="ECO:0000313" key="1">
    <source>
        <dbReference type="EMBL" id="VAW35678.1"/>
    </source>
</evidence>